<dbReference type="Pfam" id="PF07774">
    <property type="entry name" value="EMC1_C"/>
    <property type="match status" value="1"/>
</dbReference>
<accession>A0ABQ8BRR9</accession>
<keyword evidence="10" id="KW-0325">Glycoprotein</keyword>
<keyword evidence="17" id="KW-1185">Reference proteome</keyword>
<feature type="transmembrane region" description="Helical" evidence="11">
    <location>
        <begin position="1011"/>
        <end position="1034"/>
    </location>
</feature>
<feature type="domain" description="U-box" evidence="15">
    <location>
        <begin position="1260"/>
        <end position="1377"/>
    </location>
</feature>
<dbReference type="InterPro" id="IPR011678">
    <property type="entry name" value="EMC1_C"/>
</dbReference>
<feature type="transmembrane region" description="Helical" evidence="11">
    <location>
        <begin position="1046"/>
        <end position="1065"/>
    </location>
</feature>
<evidence type="ECO:0000256" key="9">
    <source>
        <dbReference type="ARBA" id="ARBA00023136"/>
    </source>
</evidence>
<evidence type="ECO:0000256" key="3">
    <source>
        <dbReference type="ARBA" id="ARBA00011276"/>
    </source>
</evidence>
<dbReference type="InterPro" id="IPR000873">
    <property type="entry name" value="AMP-dep_synth/lig_dom"/>
</dbReference>
<feature type="domain" description="AMP-dependent synthetase/ligase" evidence="12">
    <location>
        <begin position="1106"/>
        <end position="1172"/>
    </location>
</feature>
<reference evidence="16 17" key="1">
    <citation type="submission" date="2021-05" db="EMBL/GenBank/DDBJ databases">
        <title>Genome Assembly of Synthetic Allotetraploid Brassica napus Reveals Homoeologous Exchanges between Subgenomes.</title>
        <authorList>
            <person name="Davis J.T."/>
        </authorList>
    </citation>
    <scope>NUCLEOTIDE SEQUENCE [LARGE SCALE GENOMIC DNA]</scope>
    <source>
        <strain evidence="17">cv. Da-Ae</strain>
        <tissue evidence="16">Seedling</tissue>
    </source>
</reference>
<dbReference type="EMBL" id="JAGKQM010000010">
    <property type="protein sequence ID" value="KAH0907517.1"/>
    <property type="molecule type" value="Genomic_DNA"/>
</dbReference>
<dbReference type="PANTHER" id="PTHR21573:SF0">
    <property type="entry name" value="ER MEMBRANE PROTEIN COMPLEX SUBUNIT 1"/>
    <property type="match status" value="1"/>
</dbReference>
<evidence type="ECO:0000256" key="1">
    <source>
        <dbReference type="ARBA" id="ARBA00004115"/>
    </source>
</evidence>
<dbReference type="InterPro" id="IPR015943">
    <property type="entry name" value="WD40/YVTN_repeat-like_dom_sf"/>
</dbReference>
<evidence type="ECO:0000256" key="5">
    <source>
        <dbReference type="ARBA" id="ARBA00022692"/>
    </source>
</evidence>
<evidence type="ECO:0000313" key="17">
    <source>
        <dbReference type="Proteomes" id="UP000824890"/>
    </source>
</evidence>
<evidence type="ECO:0000256" key="4">
    <source>
        <dbReference type="ARBA" id="ARBA00020824"/>
    </source>
</evidence>
<keyword evidence="5 11" id="KW-0812">Transmembrane</keyword>
<dbReference type="Pfam" id="PF00501">
    <property type="entry name" value="AMP-binding"/>
    <property type="match status" value="1"/>
</dbReference>
<gene>
    <name evidence="16" type="ORF">HID58_039344</name>
</gene>
<organism evidence="16 17">
    <name type="scientific">Brassica napus</name>
    <name type="common">Rape</name>
    <dbReference type="NCBI Taxonomy" id="3708"/>
    <lineage>
        <taxon>Eukaryota</taxon>
        <taxon>Viridiplantae</taxon>
        <taxon>Streptophyta</taxon>
        <taxon>Embryophyta</taxon>
        <taxon>Tracheophyta</taxon>
        <taxon>Spermatophyta</taxon>
        <taxon>Magnoliopsida</taxon>
        <taxon>eudicotyledons</taxon>
        <taxon>Gunneridae</taxon>
        <taxon>Pentapetalae</taxon>
        <taxon>rosids</taxon>
        <taxon>malvids</taxon>
        <taxon>Brassicales</taxon>
        <taxon>Brassicaceae</taxon>
        <taxon>Brassiceae</taxon>
        <taxon>Brassica</taxon>
    </lineage>
</organism>
<evidence type="ECO:0000259" key="14">
    <source>
        <dbReference type="Pfam" id="PF25293"/>
    </source>
</evidence>
<dbReference type="SMART" id="SM00564">
    <property type="entry name" value="PQQ"/>
    <property type="match status" value="4"/>
</dbReference>
<evidence type="ECO:0000259" key="12">
    <source>
        <dbReference type="Pfam" id="PF00501"/>
    </source>
</evidence>
<evidence type="ECO:0000256" key="8">
    <source>
        <dbReference type="ARBA" id="ARBA00022989"/>
    </source>
</evidence>
<feature type="domain" description="EMC1 first beta-propeller" evidence="14">
    <location>
        <begin position="68"/>
        <end position="475"/>
    </location>
</feature>
<evidence type="ECO:0000259" key="15">
    <source>
        <dbReference type="Pfam" id="PF25598"/>
    </source>
</evidence>
<comment type="similarity">
    <text evidence="2">Belongs to the EMC1 family.</text>
</comment>
<comment type="caution">
    <text evidence="16">The sequence shown here is derived from an EMBL/GenBank/DDBJ whole genome shotgun (WGS) entry which is preliminary data.</text>
</comment>
<dbReference type="SUPFAM" id="SSF50998">
    <property type="entry name" value="Quinoprotein alcohol dehydrogenase-like"/>
    <property type="match status" value="1"/>
</dbReference>
<dbReference type="InterPro" id="IPR018391">
    <property type="entry name" value="PQQ_b-propeller_rpt"/>
</dbReference>
<comment type="subcellular location">
    <subcellularLocation>
        <location evidence="1">Endoplasmic reticulum membrane</location>
        <topology evidence="1">Single-pass type I membrane protein</topology>
    </subcellularLocation>
</comment>
<comment type="subunit">
    <text evidence="3">Component of the ER membrane protein complex (EMC).</text>
</comment>
<dbReference type="InterPro" id="IPR058678">
    <property type="entry name" value="ARM_PUB"/>
</dbReference>
<dbReference type="PANTHER" id="PTHR21573">
    <property type="entry name" value="ER MEMBRANE PROTEIN COMPLEX SUBUNIT 1"/>
    <property type="match status" value="1"/>
</dbReference>
<proteinExistence type="inferred from homology"/>
<keyword evidence="6" id="KW-0732">Signal</keyword>
<dbReference type="Proteomes" id="UP000824890">
    <property type="component" value="Unassembled WGS sequence"/>
</dbReference>
<feature type="transmembrane region" description="Helical" evidence="11">
    <location>
        <begin position="47"/>
        <end position="69"/>
    </location>
</feature>
<dbReference type="Pfam" id="PF25598">
    <property type="entry name" value="ARM_PUB"/>
    <property type="match status" value="1"/>
</dbReference>
<dbReference type="Pfam" id="PF25293">
    <property type="entry name" value="Beta-prop_EMC1_N"/>
    <property type="match status" value="1"/>
</dbReference>
<evidence type="ECO:0000256" key="2">
    <source>
        <dbReference type="ARBA" id="ARBA00007904"/>
    </source>
</evidence>
<name>A0ABQ8BRR9_BRANA</name>
<protein>
    <recommendedName>
        <fullName evidence="4">ER membrane protein complex subunit 1</fullName>
    </recommendedName>
</protein>
<dbReference type="SUPFAM" id="SSF56801">
    <property type="entry name" value="Acetyl-CoA synthetase-like"/>
    <property type="match status" value="1"/>
</dbReference>
<evidence type="ECO:0000259" key="13">
    <source>
        <dbReference type="Pfam" id="PF07774"/>
    </source>
</evidence>
<evidence type="ECO:0000256" key="7">
    <source>
        <dbReference type="ARBA" id="ARBA00022824"/>
    </source>
</evidence>
<keyword evidence="8 11" id="KW-1133">Transmembrane helix</keyword>
<dbReference type="InterPro" id="IPR058545">
    <property type="entry name" value="Beta-prop_EMC1_1st"/>
</dbReference>
<evidence type="ECO:0000256" key="11">
    <source>
        <dbReference type="SAM" id="Phobius"/>
    </source>
</evidence>
<keyword evidence="9 11" id="KW-0472">Membrane</keyword>
<evidence type="ECO:0000256" key="6">
    <source>
        <dbReference type="ARBA" id="ARBA00022729"/>
    </source>
</evidence>
<evidence type="ECO:0000313" key="16">
    <source>
        <dbReference type="EMBL" id="KAH0907517.1"/>
    </source>
</evidence>
<dbReference type="Gene3D" id="2.130.10.10">
    <property type="entry name" value="YVTN repeat-like/Quinoprotein amine dehydrogenase"/>
    <property type="match status" value="1"/>
</dbReference>
<feature type="domain" description="ER membrane protein complex subunit 1 C-terminal" evidence="13">
    <location>
        <begin position="826"/>
        <end position="1043"/>
    </location>
</feature>
<dbReference type="InterPro" id="IPR011047">
    <property type="entry name" value="Quinoprotein_ADH-like_sf"/>
</dbReference>
<evidence type="ECO:0000256" key="10">
    <source>
        <dbReference type="ARBA" id="ARBA00023180"/>
    </source>
</evidence>
<dbReference type="InterPro" id="IPR026895">
    <property type="entry name" value="EMC1"/>
</dbReference>
<keyword evidence="7" id="KW-0256">Endoplasmic reticulum</keyword>
<dbReference type="Gene3D" id="3.40.50.980">
    <property type="match status" value="1"/>
</dbReference>
<sequence length="1389" mass="153782">MVNIRQKKTKEKTLACSSHDLLFFQTKAPFSLTRSVKKTKPANAMAMALRLYLLLLVFLSSAIVSFSLYEDQVGLMDWHQRYIGKVKHAVFHTQKTGRKRVIVSTEENVVASLDLRHGEIFWRHVLGTKDAIDGVDIALGKCKDSCLDVPNTVFAFTLMYHYVITLSSEGSMVRAWNLPDGQMVWETSLHSAQHSKSLLSVPVNLKVDKDYPILVFGGGYLHAVSPIDGEVLWKKDFTAEGFEVQRVLQPLESSIIYVLGFLHSSEAIVYQIDSKSGEVVAEKSKAFPGGFSGEVASVSNDKVVVLDSTRSILVTISFVDEEISFQKTLISDLVEDSGEAEILSPLLSNMLAVKVNKRTIFVRVGDQGKLEMVDSLSDETAMSDSLPVADDQVAFASVHHEGSKIHLTVKLVDDLDTVLLRESIQMDQHRGRVDKVFINNYIKTDRSNGFRALIVMEDHSLLLLQQGAIVWSREEGLASVTDVTTAELPVEKDGVSVAKVEHTLVDWLKGHILKLKGSLLLASPEDVVAIQEMRMKSSGRSKLTRDHNGFRKLFIALTRAGKLYALHTGDGRIVWSTLLKSPACARPSGISLYQWQVPHHHAMDENPSVLVVGRCGSDSSSPGVLSFVDVYTGKEISSSDIGHSVVQVMPLPFTDSTEQRLHLIADTDGHVHLYPKTSEALSIFQREFQNVYWYNVEGDDGIVRGHGMKSSCSGETADEYCFTTRELWTVVFPSESEKIISTLTRKPNEVVHTQAKVSTDQDVLYKYVSRNLLFVATVSPKGAGEIGSVTPEESALVVYLIDTVTGRILHRLSHQGCQGPVHAVFSENWVVYHYFNLRAHKYEVTVVEIYDQSRAENKNVWKLVLGKHNLTAPISSYSRPEMFTKSQSYFFPQSVKTIAVTSTAKGITSKQLLIGTIGDQILALDKRFVDPRRTLNPSQAEKEEGIIPLTDSLPIIPQSYITHSLKVEGLRGIVTAPAKLESTTHVFAYGVDLFYTRLAPSKTYDSLTDDFSYALLLITIVALVAAIYITWALSEKKELSEKWRKCKMIPYAAGVIVPLALTLLFRNAKKDEKRGRRWRARFSLGTRRLLAREVETSEHGKVFEKLHLIGHKSEERVAIFADMREEWFIALQGCFRRNVIVVTIYLSLGEEALCHSLNEVSSLLLFSVWPFKYVDCVHGNPQTRNIDFTQWRFPHHADQTPSTVTLPPTPPPPPPLPVATTLQETFQIAELHLASLLERVVVPDPPSDPTCPPGLMRGLAGAARAVVETAAGLEISAVERALAALELMCTTAEGAAEVRGHAMTVPAMVAVMARLAGRGRENAISILAVVYGRGGVDGEEIAVAPAEEVARAVALALEGECTARGRRKGAHLLKTLEEYGRLDLSQNGS</sequence>